<comment type="caution">
    <text evidence="2">The sequence shown here is derived from an EMBL/GenBank/DDBJ whole genome shotgun (WGS) entry which is preliminary data.</text>
</comment>
<feature type="region of interest" description="Disordered" evidence="1">
    <location>
        <begin position="41"/>
        <end position="64"/>
    </location>
</feature>
<dbReference type="RefSeq" id="WP_089366955.1">
    <property type="nucleotide sequence ID" value="NZ_CP023864.1"/>
</dbReference>
<evidence type="ECO:0000313" key="2">
    <source>
        <dbReference type="EMBL" id="SNS05088.1"/>
    </source>
</evidence>
<keyword evidence="3" id="KW-1185">Reference proteome</keyword>
<evidence type="ECO:0000256" key="1">
    <source>
        <dbReference type="SAM" id="MobiDB-lite"/>
    </source>
</evidence>
<gene>
    <name evidence="2" type="ORF">SAMN06265364_1334</name>
</gene>
<dbReference type="EMBL" id="FZNZ01000033">
    <property type="protein sequence ID" value="SNS05088.1"/>
    <property type="molecule type" value="Genomic_DNA"/>
</dbReference>
<feature type="compositionally biased region" description="Acidic residues" evidence="1">
    <location>
        <begin position="51"/>
        <end position="64"/>
    </location>
</feature>
<evidence type="ECO:0000313" key="3">
    <source>
        <dbReference type="Proteomes" id="UP000198427"/>
    </source>
</evidence>
<dbReference type="Proteomes" id="UP000198427">
    <property type="component" value="Unassembled WGS sequence"/>
</dbReference>
<protein>
    <submittedName>
        <fullName evidence="2">Uncharacterized protein</fullName>
    </submittedName>
</protein>
<organism evidence="2 3">
    <name type="scientific">Prevotella jejuni</name>
    <dbReference type="NCBI Taxonomy" id="1177574"/>
    <lineage>
        <taxon>Bacteria</taxon>
        <taxon>Pseudomonadati</taxon>
        <taxon>Bacteroidota</taxon>
        <taxon>Bacteroidia</taxon>
        <taxon>Bacteroidales</taxon>
        <taxon>Prevotellaceae</taxon>
        <taxon>Prevotella</taxon>
    </lineage>
</organism>
<proteinExistence type="predicted"/>
<sequence length="64" mass="7119">MIKLNELDLLYASSTARKDYVCPAAMLVHIEPEGCLAAGTTRMGGGHENAYDDDNEWEEEEDDN</sequence>
<reference evidence="2 3" key="1">
    <citation type="submission" date="2017-06" db="EMBL/GenBank/DDBJ databases">
        <authorList>
            <person name="Varghese N."/>
            <person name="Submissions S."/>
        </authorList>
    </citation>
    <scope>NUCLEOTIDE SEQUENCE [LARGE SCALE GENOMIC DNA]</scope>
    <source>
        <strain evidence="2 3">DSM 26989</strain>
    </source>
</reference>
<name>A0A2K9HCA4_9BACT</name>
<accession>A0A2K9HCA4</accession>
<dbReference type="AlphaFoldDB" id="A0A2K9HCA4"/>
<dbReference type="KEGG" id="pje:CRM71_13220"/>
<dbReference type="GeneID" id="94030306"/>